<dbReference type="RefSeq" id="WP_155042271.1">
    <property type="nucleotide sequence ID" value="NZ_WMIG01000031.1"/>
</dbReference>
<accession>A0A844HV30</accession>
<dbReference type="PROSITE" id="PS50043">
    <property type="entry name" value="HTH_LUXR_2"/>
    <property type="match status" value="1"/>
</dbReference>
<evidence type="ECO:0000313" key="8">
    <source>
        <dbReference type="Proteomes" id="UP000449846"/>
    </source>
</evidence>
<feature type="modified residue" description="4-aspartylphosphate" evidence="4">
    <location>
        <position position="50"/>
    </location>
</feature>
<dbReference type="Pfam" id="PF00072">
    <property type="entry name" value="Response_reg"/>
    <property type="match status" value="1"/>
</dbReference>
<evidence type="ECO:0000256" key="4">
    <source>
        <dbReference type="PROSITE-ProRule" id="PRU00169"/>
    </source>
</evidence>
<dbReference type="PROSITE" id="PS00622">
    <property type="entry name" value="HTH_LUXR_1"/>
    <property type="match status" value="1"/>
</dbReference>
<dbReference type="CDD" id="cd06170">
    <property type="entry name" value="LuxR_C_like"/>
    <property type="match status" value="1"/>
</dbReference>
<keyword evidence="2" id="KW-0238">DNA-binding</keyword>
<dbReference type="AlphaFoldDB" id="A0A844HV30"/>
<dbReference type="SMART" id="SM00421">
    <property type="entry name" value="HTH_LUXR"/>
    <property type="match status" value="1"/>
</dbReference>
<keyword evidence="8" id="KW-1185">Reference proteome</keyword>
<gene>
    <name evidence="7" type="ORF">GL300_24370</name>
</gene>
<keyword evidence="4" id="KW-0597">Phosphoprotein</keyword>
<dbReference type="Gene3D" id="1.10.10.10">
    <property type="entry name" value="Winged helix-like DNA-binding domain superfamily/Winged helix DNA-binding domain"/>
    <property type="match status" value="1"/>
</dbReference>
<dbReference type="GO" id="GO:0000160">
    <property type="term" value="P:phosphorelay signal transduction system"/>
    <property type="evidence" value="ECO:0007669"/>
    <property type="project" value="InterPro"/>
</dbReference>
<proteinExistence type="predicted"/>
<protein>
    <submittedName>
        <fullName evidence="7">Response regulator</fullName>
    </submittedName>
</protein>
<name>A0A844HV30_9RHOB</name>
<dbReference type="GO" id="GO:0003677">
    <property type="term" value="F:DNA binding"/>
    <property type="evidence" value="ECO:0007669"/>
    <property type="project" value="UniProtKB-KW"/>
</dbReference>
<dbReference type="InterPro" id="IPR016032">
    <property type="entry name" value="Sig_transdc_resp-reg_C-effctor"/>
</dbReference>
<dbReference type="InterPro" id="IPR011006">
    <property type="entry name" value="CheY-like_superfamily"/>
</dbReference>
<dbReference type="InterPro" id="IPR036388">
    <property type="entry name" value="WH-like_DNA-bd_sf"/>
</dbReference>
<dbReference type="Pfam" id="PF00196">
    <property type="entry name" value="GerE"/>
    <property type="match status" value="1"/>
</dbReference>
<dbReference type="InterPro" id="IPR000792">
    <property type="entry name" value="Tscrpt_reg_LuxR_C"/>
</dbReference>
<dbReference type="SUPFAM" id="SSF52172">
    <property type="entry name" value="CheY-like"/>
    <property type="match status" value="1"/>
</dbReference>
<evidence type="ECO:0000259" key="5">
    <source>
        <dbReference type="PROSITE" id="PS50043"/>
    </source>
</evidence>
<comment type="caution">
    <text evidence="7">The sequence shown here is derived from an EMBL/GenBank/DDBJ whole genome shotgun (WGS) entry which is preliminary data.</text>
</comment>
<evidence type="ECO:0000256" key="1">
    <source>
        <dbReference type="ARBA" id="ARBA00023015"/>
    </source>
</evidence>
<dbReference type="Gene3D" id="3.40.50.2300">
    <property type="match status" value="1"/>
</dbReference>
<sequence length="193" mass="20860">MIYLVDDDAAVREALVLLLSTYGKEVRTFPDAAHLMAHLDASRPGILILDLRMPMTSGLQLMAQLAAKGISWPAIMITGHGDVEACRRAFRAGVTDFLTKPVDEYVLMEAIATCEAQLTELHAQVETGALLSQLTAREAEVLGYVAKGLGSKQIAAVLDISLRTVDSHRASIATKLGTPSVAEQTRLWLGAYR</sequence>
<dbReference type="Proteomes" id="UP000449846">
    <property type="component" value="Unassembled WGS sequence"/>
</dbReference>
<dbReference type="InterPro" id="IPR001789">
    <property type="entry name" value="Sig_transdc_resp-reg_receiver"/>
</dbReference>
<keyword evidence="1" id="KW-0805">Transcription regulation</keyword>
<dbReference type="PROSITE" id="PS50110">
    <property type="entry name" value="RESPONSE_REGULATORY"/>
    <property type="match status" value="1"/>
</dbReference>
<reference evidence="7 8" key="1">
    <citation type="submission" date="2019-11" db="EMBL/GenBank/DDBJ databases">
        <authorList>
            <person name="Dong K."/>
        </authorList>
    </citation>
    <scope>NUCLEOTIDE SEQUENCE [LARGE SCALE GENOMIC DNA]</scope>
    <source>
        <strain evidence="7 8">NBRC 112902</strain>
    </source>
</reference>
<dbReference type="SMART" id="SM00448">
    <property type="entry name" value="REC"/>
    <property type="match status" value="1"/>
</dbReference>
<evidence type="ECO:0000256" key="2">
    <source>
        <dbReference type="ARBA" id="ARBA00023125"/>
    </source>
</evidence>
<keyword evidence="3" id="KW-0804">Transcription</keyword>
<evidence type="ECO:0000256" key="3">
    <source>
        <dbReference type="ARBA" id="ARBA00023163"/>
    </source>
</evidence>
<feature type="domain" description="Response regulatory" evidence="6">
    <location>
        <begin position="1"/>
        <end position="115"/>
    </location>
</feature>
<evidence type="ECO:0000313" key="7">
    <source>
        <dbReference type="EMBL" id="MTH62324.1"/>
    </source>
</evidence>
<dbReference type="PANTHER" id="PTHR44688:SF16">
    <property type="entry name" value="DNA-BINDING TRANSCRIPTIONAL ACTIVATOR DEVR_DOSR"/>
    <property type="match status" value="1"/>
</dbReference>
<dbReference type="EMBL" id="WMIG01000031">
    <property type="protein sequence ID" value="MTH62324.1"/>
    <property type="molecule type" value="Genomic_DNA"/>
</dbReference>
<dbReference type="PRINTS" id="PR00038">
    <property type="entry name" value="HTHLUXR"/>
</dbReference>
<dbReference type="OrthoDB" id="9782655at2"/>
<dbReference type="PANTHER" id="PTHR44688">
    <property type="entry name" value="DNA-BINDING TRANSCRIPTIONAL ACTIVATOR DEVR_DOSR"/>
    <property type="match status" value="1"/>
</dbReference>
<feature type="domain" description="HTH luxR-type" evidence="5">
    <location>
        <begin position="127"/>
        <end position="192"/>
    </location>
</feature>
<organism evidence="7 8">
    <name type="scientific">Paracoccus litorisediminis</name>
    <dbReference type="NCBI Taxonomy" id="2006130"/>
    <lineage>
        <taxon>Bacteria</taxon>
        <taxon>Pseudomonadati</taxon>
        <taxon>Pseudomonadota</taxon>
        <taxon>Alphaproteobacteria</taxon>
        <taxon>Rhodobacterales</taxon>
        <taxon>Paracoccaceae</taxon>
        <taxon>Paracoccus</taxon>
    </lineage>
</organism>
<evidence type="ECO:0000259" key="6">
    <source>
        <dbReference type="PROSITE" id="PS50110"/>
    </source>
</evidence>
<dbReference type="SUPFAM" id="SSF46894">
    <property type="entry name" value="C-terminal effector domain of the bipartite response regulators"/>
    <property type="match status" value="1"/>
</dbReference>
<dbReference type="GO" id="GO:0006355">
    <property type="term" value="P:regulation of DNA-templated transcription"/>
    <property type="evidence" value="ECO:0007669"/>
    <property type="project" value="InterPro"/>
</dbReference>